<dbReference type="PANTHER" id="PTHR24366:SF158">
    <property type="entry name" value="PLATELET GLYCOPROTEIN IB ALPHA CHAIN-LIKE-RELATED"/>
    <property type="match status" value="1"/>
</dbReference>
<organism evidence="7 8">
    <name type="scientific">Gadus morhua</name>
    <name type="common">Atlantic cod</name>
    <dbReference type="NCBI Taxonomy" id="8049"/>
    <lineage>
        <taxon>Eukaryota</taxon>
        <taxon>Metazoa</taxon>
        <taxon>Chordata</taxon>
        <taxon>Craniata</taxon>
        <taxon>Vertebrata</taxon>
        <taxon>Euteleostomi</taxon>
        <taxon>Actinopterygii</taxon>
        <taxon>Neopterygii</taxon>
        <taxon>Teleostei</taxon>
        <taxon>Neoteleostei</taxon>
        <taxon>Acanthomorphata</taxon>
        <taxon>Zeiogadaria</taxon>
        <taxon>Gadariae</taxon>
        <taxon>Gadiformes</taxon>
        <taxon>Gadoidei</taxon>
        <taxon>Gadidae</taxon>
        <taxon>Gadus</taxon>
    </lineage>
</organism>
<keyword evidence="2 5" id="KW-0732">Signal</keyword>
<dbReference type="SUPFAM" id="SSF52058">
    <property type="entry name" value="L domain-like"/>
    <property type="match status" value="1"/>
</dbReference>
<dbReference type="InterPro" id="IPR001611">
    <property type="entry name" value="Leu-rich_rpt"/>
</dbReference>
<evidence type="ECO:0000256" key="4">
    <source>
        <dbReference type="SAM" id="MobiDB-lite"/>
    </source>
</evidence>
<keyword evidence="8" id="KW-1185">Reference proteome</keyword>
<dbReference type="Pfam" id="PF13855">
    <property type="entry name" value="LRR_8"/>
    <property type="match status" value="1"/>
</dbReference>
<evidence type="ECO:0000313" key="8">
    <source>
        <dbReference type="Proteomes" id="UP000694546"/>
    </source>
</evidence>
<feature type="compositionally biased region" description="Basic and acidic residues" evidence="4">
    <location>
        <begin position="561"/>
        <end position="573"/>
    </location>
</feature>
<feature type="compositionally biased region" description="Basic and acidic residues" evidence="4">
    <location>
        <begin position="542"/>
        <end position="554"/>
    </location>
</feature>
<feature type="domain" description="LRRCT" evidence="6">
    <location>
        <begin position="206"/>
        <end position="266"/>
    </location>
</feature>
<feature type="chain" id="PRO_5034951144" description="LRRCT domain-containing protein" evidence="5">
    <location>
        <begin position="20"/>
        <end position="709"/>
    </location>
</feature>
<dbReference type="GO" id="GO:0005886">
    <property type="term" value="C:plasma membrane"/>
    <property type="evidence" value="ECO:0007669"/>
    <property type="project" value="TreeGrafter"/>
</dbReference>
<feature type="region of interest" description="Disordered" evidence="4">
    <location>
        <begin position="597"/>
        <end position="622"/>
    </location>
</feature>
<dbReference type="Gene3D" id="3.80.10.10">
    <property type="entry name" value="Ribonuclease Inhibitor"/>
    <property type="match status" value="2"/>
</dbReference>
<sequence>MQVFSSLLFLLTCLNMVTAVTGCHSDRDKDDRPRQNCTAGGFNNIPSGLEPTTEVLLLPINQLSSLSWSDYRMFPKIYEIDLTSNQIHALSDISEGGLKTLRVLRLGSNGLEVLADGCFSPFPFLAELYLPHNSLVSLPDDVFRDLNKLEILDLSSNRIIVLPPKIIYPLEVIETLYLENNKIQAIPDDWFSVQDMGIPYLFLSANPWRCSCSLGYLHDYLLEFESSVYVRNGTVVNSRPKSVVCHSPGRLEGRPVIDLKAEDLCPPIITTAPTSLTAPPTTAAPTTTTAPTTAAPTTTTTDPTTTAAPTTTTTAPTTAAPTTTTTDPTTTTTDPTTTAAPTTTTTDLTTTNAPTTTTAPTTTAAITTASTTPPAPTMLLQWVSSTEYPVAAIGSSSGIATSTPTPMPNTSVATAAVATAAVPTEVGGFQPGARRGGGGGGVRAYCAWLFAGCVLLCALSLACTALSTAWLVLWYRRAHGAPLRDAPREKRGGGGRRLESLRMMSCRKGRRVEEERGGGGGGGGTALYRSVLFVSRGVEPTQGEREGEGARGGEKAGQGGVRERAGERDREEWQGGAGETAGESTLIVLRPAGLGGVGRRDEVERKGRGGGGEEESVSREESFRLFSRQEEIACRLAGAGGGALGARYSVVLREEREGGEGAARDWVVGGWAVTPGTGAVRSSWGEWLTRYLPNMPWGAAVPSEGAPAE</sequence>
<evidence type="ECO:0000313" key="7">
    <source>
        <dbReference type="Ensembl" id="ENSGMOP00000063256.1"/>
    </source>
</evidence>
<dbReference type="InterPro" id="IPR003591">
    <property type="entry name" value="Leu-rich_rpt_typical-subtyp"/>
</dbReference>
<feature type="region of interest" description="Disordered" evidence="4">
    <location>
        <begin position="270"/>
        <end position="359"/>
    </location>
</feature>
<dbReference type="GO" id="GO:0007616">
    <property type="term" value="P:long-term memory"/>
    <property type="evidence" value="ECO:0007669"/>
    <property type="project" value="TreeGrafter"/>
</dbReference>
<dbReference type="InterPro" id="IPR032675">
    <property type="entry name" value="LRR_dom_sf"/>
</dbReference>
<keyword evidence="1" id="KW-0433">Leucine-rich repeat</keyword>
<dbReference type="PROSITE" id="PS51450">
    <property type="entry name" value="LRR"/>
    <property type="match status" value="1"/>
</dbReference>
<accession>A0A8C5CL01</accession>
<reference evidence="7" key="1">
    <citation type="submission" date="2025-08" db="UniProtKB">
        <authorList>
            <consortium name="Ensembl"/>
        </authorList>
    </citation>
    <scope>IDENTIFICATION</scope>
</reference>
<feature type="signal peptide" evidence="5">
    <location>
        <begin position="1"/>
        <end position="19"/>
    </location>
</feature>
<evidence type="ECO:0000256" key="1">
    <source>
        <dbReference type="ARBA" id="ARBA00022614"/>
    </source>
</evidence>
<feature type="compositionally biased region" description="Basic and acidic residues" evidence="4">
    <location>
        <begin position="598"/>
        <end position="607"/>
    </location>
</feature>
<feature type="region of interest" description="Disordered" evidence="4">
    <location>
        <begin position="539"/>
        <end position="584"/>
    </location>
</feature>
<dbReference type="SMART" id="SM00082">
    <property type="entry name" value="LRRCT"/>
    <property type="match status" value="1"/>
</dbReference>
<protein>
    <recommendedName>
        <fullName evidence="6">LRRCT domain-containing protein</fullName>
    </recommendedName>
</protein>
<reference evidence="7" key="2">
    <citation type="submission" date="2025-09" db="UniProtKB">
        <authorList>
            <consortium name="Ensembl"/>
        </authorList>
    </citation>
    <scope>IDENTIFICATION</scope>
</reference>
<dbReference type="Proteomes" id="UP000694546">
    <property type="component" value="Chromosome 17"/>
</dbReference>
<keyword evidence="3" id="KW-0677">Repeat</keyword>
<dbReference type="AlphaFoldDB" id="A0A8C5CL01"/>
<dbReference type="PANTHER" id="PTHR24366">
    <property type="entry name" value="IG(IMMUNOGLOBULIN) AND LRR(LEUCINE RICH REPEAT) DOMAINS"/>
    <property type="match status" value="1"/>
</dbReference>
<dbReference type="InterPro" id="IPR000483">
    <property type="entry name" value="Cys-rich_flank_reg_C"/>
</dbReference>
<proteinExistence type="predicted"/>
<dbReference type="SMART" id="SM00369">
    <property type="entry name" value="LRR_TYP"/>
    <property type="match status" value="4"/>
</dbReference>
<dbReference type="OMA" id="FYFIVFC"/>
<evidence type="ECO:0000259" key="6">
    <source>
        <dbReference type="SMART" id="SM00082"/>
    </source>
</evidence>
<evidence type="ECO:0000256" key="3">
    <source>
        <dbReference type="ARBA" id="ARBA00022737"/>
    </source>
</evidence>
<name>A0A8C5CL01_GADMO</name>
<dbReference type="Ensembl" id="ENSGMOT00000036188.1">
    <property type="protein sequence ID" value="ENSGMOP00000063256.1"/>
    <property type="gene ID" value="ENSGMOG00000023518.1"/>
</dbReference>
<evidence type="ECO:0000256" key="5">
    <source>
        <dbReference type="SAM" id="SignalP"/>
    </source>
</evidence>
<dbReference type="GeneTree" id="ENSGT00940000165601"/>
<evidence type="ECO:0000256" key="2">
    <source>
        <dbReference type="ARBA" id="ARBA00022729"/>
    </source>
</evidence>